<dbReference type="Proteomes" id="UP000030690">
    <property type="component" value="Unassembled WGS sequence"/>
</dbReference>
<accession>A0A024V5D1</accession>
<proteinExistence type="predicted"/>
<gene>
    <name evidence="1" type="ORF">PFFVO_03405</name>
</gene>
<evidence type="ECO:0000313" key="2">
    <source>
        <dbReference type="Proteomes" id="UP000030690"/>
    </source>
</evidence>
<reference evidence="1 2" key="1">
    <citation type="submission" date="2013-02" db="EMBL/GenBank/DDBJ databases">
        <title>The Genome Annotation of Plasmodium falciparum Vietnam Oak-Knoll (FVO).</title>
        <authorList>
            <consortium name="The Broad Institute Genome Sequencing Platform"/>
            <consortium name="The Broad Institute Genome Sequencing Center for Infectious Disease"/>
            <person name="Neafsey D."/>
            <person name="Hoffman S."/>
            <person name="Volkman S."/>
            <person name="Rosenthal P."/>
            <person name="Walker B."/>
            <person name="Young S.K."/>
            <person name="Zeng Q."/>
            <person name="Gargeya S."/>
            <person name="Fitzgerald M."/>
            <person name="Haas B."/>
            <person name="Abouelleil A."/>
            <person name="Allen A.W."/>
            <person name="Alvarado L."/>
            <person name="Arachchi H.M."/>
            <person name="Berlin A.M."/>
            <person name="Chapman S.B."/>
            <person name="Gainer-Dewar J."/>
            <person name="Goldberg J."/>
            <person name="Griggs A."/>
            <person name="Gujja S."/>
            <person name="Hansen M."/>
            <person name="Howarth C."/>
            <person name="Imamovic A."/>
            <person name="Ireland A."/>
            <person name="Larimer J."/>
            <person name="McCowan C."/>
            <person name="Murphy C."/>
            <person name="Pearson M."/>
            <person name="Poon T.W."/>
            <person name="Priest M."/>
            <person name="Roberts A."/>
            <person name="Saif S."/>
            <person name="Shea T."/>
            <person name="Sisk P."/>
            <person name="Sykes S."/>
            <person name="Wortman J."/>
            <person name="Nusbaum C."/>
            <person name="Birren B."/>
        </authorList>
    </citation>
    <scope>NUCLEOTIDE SEQUENCE [LARGE SCALE GENOMIC DNA]</scope>
    <source>
        <strain evidence="2">Vietnam Oak-Knoll (FVO)</strain>
    </source>
</reference>
<dbReference type="EMBL" id="KI925116">
    <property type="protein sequence ID" value="ETW17757.1"/>
    <property type="molecule type" value="Genomic_DNA"/>
</dbReference>
<sequence length="109" mass="13130">MKIIFIVYIFISTFSWKSILSYRRLKDINNMDGIPQGFSKNKQINFHELRSNANKDKEKAYTYEISEWIIMINPRNAKTHTGKIRSIEIYSMTYPYEQLEVFKEKLKRP</sequence>
<name>A0A024V5D1_PLAFA</name>
<reference evidence="1 2" key="2">
    <citation type="submission" date="2013-02" db="EMBL/GenBank/DDBJ databases">
        <title>The Genome Sequence of Plasmodium falciparum Vietnam Oak-Knoll (FVO).</title>
        <authorList>
            <consortium name="The Broad Institute Genome Sequencing Platform"/>
            <consortium name="The Broad Institute Genome Sequencing Center for Infectious Disease"/>
            <person name="Neafsey D."/>
            <person name="Cheeseman I."/>
            <person name="Volkman S."/>
            <person name="Adams J."/>
            <person name="Walker B."/>
            <person name="Young S.K."/>
            <person name="Zeng Q."/>
            <person name="Gargeya S."/>
            <person name="Fitzgerald M."/>
            <person name="Haas B."/>
            <person name="Abouelleil A."/>
            <person name="Alvarado L."/>
            <person name="Arachchi H.M."/>
            <person name="Berlin A.M."/>
            <person name="Chapman S.B."/>
            <person name="Dewar J."/>
            <person name="Goldberg J."/>
            <person name="Griggs A."/>
            <person name="Gujja S."/>
            <person name="Hansen M."/>
            <person name="Howarth C."/>
            <person name="Imamovic A."/>
            <person name="Larimer J."/>
            <person name="McCowan C."/>
            <person name="Murphy C."/>
            <person name="Neiman D."/>
            <person name="Pearson M."/>
            <person name="Priest M."/>
            <person name="Roberts A."/>
            <person name="Saif S."/>
            <person name="Shea T."/>
            <person name="Sisk P."/>
            <person name="Sykes S."/>
            <person name="Wortman J."/>
            <person name="Nusbaum C."/>
            <person name="Birren B."/>
        </authorList>
    </citation>
    <scope>NUCLEOTIDE SEQUENCE [LARGE SCALE GENOMIC DNA]</scope>
    <source>
        <strain evidence="2">Vietnam Oak-Knoll (FVO)</strain>
    </source>
</reference>
<dbReference type="AlphaFoldDB" id="A0A024V5D1"/>
<protein>
    <submittedName>
        <fullName evidence="1">Uncharacterized protein</fullName>
    </submittedName>
</protein>
<dbReference type="OrthoDB" id="374063at2759"/>
<organism evidence="1 2">
    <name type="scientific">Plasmodium falciparum Vietnam Oak-Knoll</name>
    <name type="common">FVO</name>
    <dbReference type="NCBI Taxonomy" id="1036723"/>
    <lineage>
        <taxon>Eukaryota</taxon>
        <taxon>Sar</taxon>
        <taxon>Alveolata</taxon>
        <taxon>Apicomplexa</taxon>
        <taxon>Aconoidasida</taxon>
        <taxon>Haemosporida</taxon>
        <taxon>Plasmodiidae</taxon>
        <taxon>Plasmodium</taxon>
        <taxon>Plasmodium (Laverania)</taxon>
    </lineage>
</organism>
<evidence type="ECO:0000313" key="1">
    <source>
        <dbReference type="EMBL" id="ETW17757.1"/>
    </source>
</evidence>